<feature type="binding site" evidence="11">
    <location>
        <position position="182"/>
    </location>
    <ligand>
        <name>substrate</name>
    </ligand>
</feature>
<dbReference type="Gene3D" id="3.20.20.70">
    <property type="entry name" value="Aldolase class I"/>
    <property type="match status" value="1"/>
</dbReference>
<feature type="binding site" evidence="11">
    <location>
        <position position="183"/>
    </location>
    <ligand>
        <name>Mg(2+)</name>
        <dbReference type="ChEBI" id="CHEBI:18420"/>
    </ligand>
</feature>
<evidence type="ECO:0000259" key="13">
    <source>
        <dbReference type="Pfam" id="PF01070"/>
    </source>
</evidence>
<comment type="caution">
    <text evidence="11">Lacks conserved residue(s) required for the propagation of feature annotation.</text>
</comment>
<reference evidence="14 15" key="1">
    <citation type="journal article" date="2009" name="Int. J. Syst. Evol. Microbiol.">
        <title>Paenibacillus contaminans sp. nov., isolated from a contaminated laboratory plate.</title>
        <authorList>
            <person name="Chou J.H."/>
            <person name="Lee J.H."/>
            <person name="Lin M.C."/>
            <person name="Chang P.S."/>
            <person name="Arun A.B."/>
            <person name="Young C.C."/>
            <person name="Chen W.M."/>
        </authorList>
    </citation>
    <scope>NUCLEOTIDE SEQUENCE [LARGE SCALE GENOMIC DNA]</scope>
    <source>
        <strain evidence="14 15">CKOBP-6</strain>
    </source>
</reference>
<dbReference type="InterPro" id="IPR011179">
    <property type="entry name" value="IPdP_isomerase"/>
</dbReference>
<evidence type="ECO:0000256" key="10">
    <source>
        <dbReference type="ARBA" id="ARBA00025810"/>
    </source>
</evidence>
<feature type="binding site" evidence="11">
    <location>
        <position position="88"/>
    </location>
    <ligand>
        <name>FMN</name>
        <dbReference type="ChEBI" id="CHEBI:58210"/>
    </ligand>
</feature>
<dbReference type="GO" id="GO:0016491">
    <property type="term" value="F:oxidoreductase activity"/>
    <property type="evidence" value="ECO:0007669"/>
    <property type="project" value="InterPro"/>
</dbReference>
<dbReference type="GO" id="GO:0010181">
    <property type="term" value="F:FMN binding"/>
    <property type="evidence" value="ECO:0007669"/>
    <property type="project" value="UniProtKB-UniRule"/>
</dbReference>
<comment type="caution">
    <text evidence="14">The sequence shown here is derived from an EMBL/GenBank/DDBJ whole genome shotgun (WGS) entry which is preliminary data.</text>
</comment>
<dbReference type="OrthoDB" id="9795032at2"/>
<evidence type="ECO:0000256" key="5">
    <source>
        <dbReference type="ARBA" id="ARBA00022723"/>
    </source>
</evidence>
<dbReference type="PANTHER" id="PTHR43665:SF1">
    <property type="entry name" value="ISOPENTENYL-DIPHOSPHATE DELTA-ISOMERASE"/>
    <property type="match status" value="1"/>
</dbReference>
<dbReference type="RefSeq" id="WP_113030099.1">
    <property type="nucleotide sequence ID" value="NZ_QMFB01000003.1"/>
</dbReference>
<dbReference type="HAMAP" id="MF_00354">
    <property type="entry name" value="Idi_2"/>
    <property type="match status" value="1"/>
</dbReference>
<evidence type="ECO:0000256" key="2">
    <source>
        <dbReference type="ARBA" id="ARBA00022490"/>
    </source>
</evidence>
<keyword evidence="3 11" id="KW-0285">Flavoprotein</keyword>
<sequence length="366" mass="38996">MKAYEHVNGQASATEGSGTIADSAAVTESRKAEHIEICLNRDVGGERIRTGFERYRFRHNALPERRLADISLSTVFLNKTLRAPLLVSSMTGGTKEAAVINMRLAAAAERRGWAMGLGSMRAAIEKEELADTFRIRKVASTIPVIANLGAVQLNYGYGADQCRHAVELAEADALVLHLNSLQEAFQPEGDTDFSGLLNRIEQVCKSLHVPVGIKEVGWGIDGESARKLAEAGISFIDVAGAGGTSWSQVEKHRSRDAVRKAAAEAFADWGIPTAECIRDVRTAVPDAVVIGSGGVQSGVDAAKAIALGADLAGFGRSLLAAAVDSEELIEALFGKLELELRIAMFGIGAGTIRELKETNRLEMSGL</sequence>
<keyword evidence="7 11" id="KW-0521">NADP</keyword>
<comment type="cofactor">
    <cofactor evidence="11">
        <name>NADPH</name>
        <dbReference type="ChEBI" id="CHEBI:57783"/>
    </cofactor>
</comment>
<evidence type="ECO:0000256" key="7">
    <source>
        <dbReference type="ARBA" id="ARBA00022857"/>
    </source>
</evidence>
<proteinExistence type="inferred from homology"/>
<dbReference type="GO" id="GO:0000287">
    <property type="term" value="F:magnesium ion binding"/>
    <property type="evidence" value="ECO:0007669"/>
    <property type="project" value="UniProtKB-UniRule"/>
</dbReference>
<feature type="binding site" evidence="11">
    <location>
        <begin position="89"/>
        <end position="91"/>
    </location>
    <ligand>
        <name>FMN</name>
        <dbReference type="ChEBI" id="CHEBI:58210"/>
    </ligand>
</feature>
<comment type="subunit">
    <text evidence="10 11">Homooctamer. Dimer of tetramers.</text>
</comment>
<evidence type="ECO:0000256" key="8">
    <source>
        <dbReference type="ARBA" id="ARBA00023229"/>
    </source>
</evidence>
<dbReference type="InterPro" id="IPR013785">
    <property type="entry name" value="Aldolase_TIM"/>
</dbReference>
<keyword evidence="9 11" id="KW-0413">Isomerase</keyword>
<organism evidence="14 15">
    <name type="scientific">Paenibacillus contaminans</name>
    <dbReference type="NCBI Taxonomy" id="450362"/>
    <lineage>
        <taxon>Bacteria</taxon>
        <taxon>Bacillati</taxon>
        <taxon>Bacillota</taxon>
        <taxon>Bacilli</taxon>
        <taxon>Bacillales</taxon>
        <taxon>Paenibacillaceae</taxon>
        <taxon>Paenibacillus</taxon>
    </lineage>
</organism>
<keyword evidence="2 11" id="KW-0963">Cytoplasm</keyword>
<feature type="domain" description="FMN-dependent dehydrogenase" evidence="13">
    <location>
        <begin position="198"/>
        <end position="358"/>
    </location>
</feature>
<comment type="cofactor">
    <cofactor evidence="1 11">
        <name>FMN</name>
        <dbReference type="ChEBI" id="CHEBI:58210"/>
    </cofactor>
</comment>
<feature type="binding site" evidence="11">
    <location>
        <begin position="119"/>
        <end position="121"/>
    </location>
    <ligand>
        <name>substrate</name>
    </ligand>
</feature>
<dbReference type="EC" id="5.3.3.2" evidence="11"/>
<evidence type="ECO:0000256" key="11">
    <source>
        <dbReference type="HAMAP-Rule" id="MF_00354"/>
    </source>
</evidence>
<dbReference type="GO" id="GO:0005737">
    <property type="term" value="C:cytoplasm"/>
    <property type="evidence" value="ECO:0007669"/>
    <property type="project" value="UniProtKB-SubCell"/>
</dbReference>
<dbReference type="GO" id="GO:0070402">
    <property type="term" value="F:NADPH binding"/>
    <property type="evidence" value="ECO:0007669"/>
    <property type="project" value="UniProtKB-UniRule"/>
</dbReference>
<comment type="cofactor">
    <cofactor evidence="11">
        <name>Mg(2+)</name>
        <dbReference type="ChEBI" id="CHEBI:18420"/>
    </cofactor>
</comment>
<dbReference type="Proteomes" id="UP000250369">
    <property type="component" value="Unassembled WGS sequence"/>
</dbReference>
<gene>
    <name evidence="11" type="primary">fni</name>
    <name evidence="14" type="ORF">DQG23_06930</name>
</gene>
<keyword evidence="5 11" id="KW-0479">Metal-binding</keyword>
<comment type="similarity">
    <text evidence="11">Belongs to the IPP isomerase type 2 family.</text>
</comment>
<comment type="catalytic activity">
    <reaction evidence="11">
        <text>isopentenyl diphosphate = dimethylallyl diphosphate</text>
        <dbReference type="Rhea" id="RHEA:23284"/>
        <dbReference type="ChEBI" id="CHEBI:57623"/>
        <dbReference type="ChEBI" id="CHEBI:128769"/>
        <dbReference type="EC" id="5.3.3.2"/>
    </reaction>
</comment>
<evidence type="ECO:0000256" key="1">
    <source>
        <dbReference type="ARBA" id="ARBA00001917"/>
    </source>
</evidence>
<keyword evidence="4 11" id="KW-0288">FMN</keyword>
<evidence type="ECO:0000256" key="4">
    <source>
        <dbReference type="ARBA" id="ARBA00022643"/>
    </source>
</evidence>
<dbReference type="GO" id="GO:0008299">
    <property type="term" value="P:isoprenoid biosynthetic process"/>
    <property type="evidence" value="ECO:0007669"/>
    <property type="project" value="UniProtKB-UniRule"/>
</dbReference>
<keyword evidence="8 11" id="KW-0414">Isoprene biosynthesis</keyword>
<dbReference type="SMART" id="SM01240">
    <property type="entry name" value="IMPDH"/>
    <property type="match status" value="1"/>
</dbReference>
<evidence type="ECO:0000256" key="6">
    <source>
        <dbReference type="ARBA" id="ARBA00022842"/>
    </source>
</evidence>
<comment type="function">
    <text evidence="11">Involved in the biosynthesis of isoprenoids. Catalyzes the 1,3-allylic rearrangement of the homoallylic substrate isopentenyl (IPP) to its allylic isomer, dimethylallyl diphosphate (DMAPP).</text>
</comment>
<protein>
    <recommendedName>
        <fullName evidence="11">Isopentenyl-diphosphate delta-isomerase</fullName>
        <shortName evidence="11">IPP isomerase</shortName>
        <ecNumber evidence="11">5.3.3.2</ecNumber>
    </recommendedName>
    <alternativeName>
        <fullName evidence="11">Isopentenyl diphosphate:dimethylallyl diphosphate isomerase</fullName>
    </alternativeName>
    <alternativeName>
        <fullName evidence="11">Isopentenyl pyrophosphate isomerase</fullName>
    </alternativeName>
    <alternativeName>
        <fullName evidence="11">Type 2 isopentenyl diphosphate isomerase</fullName>
        <shortName evidence="11">IDI-2</shortName>
    </alternativeName>
</protein>
<keyword evidence="6 11" id="KW-0460">Magnesium</keyword>
<feature type="binding site" evidence="11">
    <location>
        <position position="119"/>
    </location>
    <ligand>
        <name>FMN</name>
        <dbReference type="ChEBI" id="CHEBI:58210"/>
    </ligand>
</feature>
<feature type="binding site" evidence="11">
    <location>
        <position position="147"/>
    </location>
    <ligand>
        <name>FMN</name>
        <dbReference type="ChEBI" id="CHEBI:58210"/>
    </ligand>
</feature>
<evidence type="ECO:0000256" key="12">
    <source>
        <dbReference type="SAM" id="MobiDB-lite"/>
    </source>
</evidence>
<evidence type="ECO:0000256" key="9">
    <source>
        <dbReference type="ARBA" id="ARBA00023235"/>
    </source>
</evidence>
<feature type="binding site" evidence="11">
    <location>
        <begin position="30"/>
        <end position="31"/>
    </location>
    <ligand>
        <name>substrate</name>
    </ligand>
</feature>
<feature type="binding site" evidence="11">
    <location>
        <position position="244"/>
    </location>
    <ligand>
        <name>FMN</name>
        <dbReference type="ChEBI" id="CHEBI:58210"/>
    </ligand>
</feature>
<dbReference type="EMBL" id="QMFB01000003">
    <property type="protein sequence ID" value="RAV21786.1"/>
    <property type="molecule type" value="Genomic_DNA"/>
</dbReference>
<evidence type="ECO:0000313" key="15">
    <source>
        <dbReference type="Proteomes" id="UP000250369"/>
    </source>
</evidence>
<dbReference type="Pfam" id="PF01070">
    <property type="entry name" value="FMN_dh"/>
    <property type="match status" value="1"/>
</dbReference>
<dbReference type="CDD" id="cd02811">
    <property type="entry name" value="IDI-2_FMN"/>
    <property type="match status" value="1"/>
</dbReference>
<evidence type="ECO:0000313" key="14">
    <source>
        <dbReference type="EMBL" id="RAV21786.1"/>
    </source>
</evidence>
<comment type="subcellular location">
    <subcellularLocation>
        <location evidence="11">Cytoplasm</location>
    </subcellularLocation>
</comment>
<feature type="binding site" evidence="11">
    <location>
        <position position="214"/>
    </location>
    <ligand>
        <name>FMN</name>
        <dbReference type="ChEBI" id="CHEBI:58210"/>
    </ligand>
</feature>
<keyword evidence="15" id="KW-1185">Reference proteome</keyword>
<accession>A0A329MR43</accession>
<feature type="region of interest" description="Disordered" evidence="12">
    <location>
        <begin position="1"/>
        <end position="22"/>
    </location>
</feature>
<dbReference type="PANTHER" id="PTHR43665">
    <property type="entry name" value="ISOPENTENYL-DIPHOSPHATE DELTA-ISOMERASE"/>
    <property type="match status" value="1"/>
</dbReference>
<dbReference type="AlphaFoldDB" id="A0A329MR43"/>
<dbReference type="GO" id="GO:0004452">
    <property type="term" value="F:isopentenyl-diphosphate delta-isomerase activity"/>
    <property type="evidence" value="ECO:0007669"/>
    <property type="project" value="UniProtKB-UniRule"/>
</dbReference>
<dbReference type="NCBIfam" id="TIGR02151">
    <property type="entry name" value="IPP_isom_2"/>
    <property type="match status" value="1"/>
</dbReference>
<name>A0A329MR43_9BACL</name>
<dbReference type="PIRSF" id="PIRSF003314">
    <property type="entry name" value="IPP_isomerase"/>
    <property type="match status" value="1"/>
</dbReference>
<evidence type="ECO:0000256" key="3">
    <source>
        <dbReference type="ARBA" id="ARBA00022630"/>
    </source>
</evidence>
<dbReference type="InterPro" id="IPR000262">
    <property type="entry name" value="FMN-dep_DH"/>
</dbReference>
<dbReference type="SUPFAM" id="SSF51395">
    <property type="entry name" value="FMN-linked oxidoreductases"/>
    <property type="match status" value="1"/>
</dbReference>